<dbReference type="GO" id="GO:0006302">
    <property type="term" value="P:double-strand break repair"/>
    <property type="evidence" value="ECO:0007669"/>
    <property type="project" value="TreeGrafter"/>
</dbReference>
<evidence type="ECO:0000313" key="4">
    <source>
        <dbReference type="Proteomes" id="UP000321049"/>
    </source>
</evidence>
<protein>
    <submittedName>
        <fullName evidence="3">ATPase</fullName>
    </submittedName>
</protein>
<proteinExistence type="predicted"/>
<dbReference type="GO" id="GO:0009432">
    <property type="term" value="P:SOS response"/>
    <property type="evidence" value="ECO:0007669"/>
    <property type="project" value="UniProtKB-KW"/>
</dbReference>
<dbReference type="EMBL" id="BJWH01000015">
    <property type="protein sequence ID" value="GEL99275.1"/>
    <property type="molecule type" value="Genomic_DNA"/>
</dbReference>
<evidence type="ECO:0000259" key="2">
    <source>
        <dbReference type="Pfam" id="PF13304"/>
    </source>
</evidence>
<dbReference type="FunFam" id="3.40.50.300:FF:002708">
    <property type="entry name" value="FeS assembly ATPase SufC"/>
    <property type="match status" value="1"/>
</dbReference>
<dbReference type="PANTHER" id="PTHR32182:SF25">
    <property type="entry name" value="SLR1056 PROTEIN"/>
    <property type="match status" value="1"/>
</dbReference>
<reference evidence="3 4" key="1">
    <citation type="submission" date="2019-07" db="EMBL/GenBank/DDBJ databases">
        <title>Whole genome shotgun sequence of Cellulomonas terrae NBRC 100819.</title>
        <authorList>
            <person name="Hosoyama A."/>
            <person name="Uohara A."/>
            <person name="Ohji S."/>
            <person name="Ichikawa N."/>
        </authorList>
    </citation>
    <scope>NUCLEOTIDE SEQUENCE [LARGE SCALE GENOMIC DNA]</scope>
    <source>
        <strain evidence="3 4">NBRC 100819</strain>
    </source>
</reference>
<dbReference type="RefSeq" id="WP_146846931.1">
    <property type="nucleotide sequence ID" value="NZ_BJWH01000015.1"/>
</dbReference>
<dbReference type="AlphaFoldDB" id="A0A511JN35"/>
<evidence type="ECO:0000256" key="1">
    <source>
        <dbReference type="ARBA" id="ARBA00023236"/>
    </source>
</evidence>
<keyword evidence="4" id="KW-1185">Reference proteome</keyword>
<dbReference type="GO" id="GO:0016887">
    <property type="term" value="F:ATP hydrolysis activity"/>
    <property type="evidence" value="ECO:0007669"/>
    <property type="project" value="InterPro"/>
</dbReference>
<dbReference type="Gene3D" id="3.40.50.300">
    <property type="entry name" value="P-loop containing nucleotide triphosphate hydrolases"/>
    <property type="match status" value="2"/>
</dbReference>
<dbReference type="GO" id="GO:0000731">
    <property type="term" value="P:DNA synthesis involved in DNA repair"/>
    <property type="evidence" value="ECO:0007669"/>
    <property type="project" value="TreeGrafter"/>
</dbReference>
<dbReference type="SUPFAM" id="SSF52540">
    <property type="entry name" value="P-loop containing nucleoside triphosphate hydrolases"/>
    <property type="match status" value="1"/>
</dbReference>
<evidence type="ECO:0000313" key="3">
    <source>
        <dbReference type="EMBL" id="GEL99275.1"/>
    </source>
</evidence>
<keyword evidence="1" id="KW-0742">SOS response</keyword>
<feature type="domain" description="ATPase AAA-type core" evidence="2">
    <location>
        <begin position="23"/>
        <end position="325"/>
    </location>
</feature>
<sequence length="368" mass="38734">MIRTLAVEGYRSLRSLTLGLGNLTVVTGANGSGKTSVYRALRLLAEVARDGAVSSLAREGGMRSAMHAGRRSDGPLAVRLGVATEDLSYAIDLGLPQLGPFKLDPEIKSEVVWAGPVLRPSTVLTERTGSRVRTRDDAGGWTTVPLTVNAHESVMALLADPAATPDLFALREQARRWRFYDHLRTDADSPARRPGVATFTPVLSATGDDLAAALLTIERTGDTDALQASVDVAFPGSRLVVTEDDDGVCRVAMTQPGLRRPLSAAELSDGTLTFLLLVAAAHATRPSDLLVLNEPESSLHPSLMPAVGALVASAAERSQVLVVTHAGDLVRALRSADATTIELTKGAGATTVEGAGVLDGPAWTWPKR</sequence>
<keyword evidence="1" id="KW-0227">DNA damage</keyword>
<accession>A0A511JN35</accession>
<name>A0A511JN35_9CELL</name>
<organism evidence="3 4">
    <name type="scientific">Cellulomonas terrae</name>
    <dbReference type="NCBI Taxonomy" id="311234"/>
    <lineage>
        <taxon>Bacteria</taxon>
        <taxon>Bacillati</taxon>
        <taxon>Actinomycetota</taxon>
        <taxon>Actinomycetes</taxon>
        <taxon>Micrococcales</taxon>
        <taxon>Cellulomonadaceae</taxon>
        <taxon>Cellulomonas</taxon>
    </lineage>
</organism>
<dbReference type="PIRSF" id="PIRSF029347">
    <property type="entry name" value="RecF"/>
    <property type="match status" value="1"/>
</dbReference>
<gene>
    <name evidence="3" type="ORF">CTE05_28220</name>
</gene>
<dbReference type="Pfam" id="PF13304">
    <property type="entry name" value="AAA_21"/>
    <property type="match status" value="1"/>
</dbReference>
<dbReference type="InterPro" id="IPR027417">
    <property type="entry name" value="P-loop_NTPase"/>
</dbReference>
<dbReference type="InterPro" id="IPR003959">
    <property type="entry name" value="ATPase_AAA_core"/>
</dbReference>
<comment type="caution">
    <text evidence="3">The sequence shown here is derived from an EMBL/GenBank/DDBJ whole genome shotgun (WGS) entry which is preliminary data.</text>
</comment>
<dbReference type="Proteomes" id="UP000321049">
    <property type="component" value="Unassembled WGS sequence"/>
</dbReference>
<dbReference type="GO" id="GO:0005524">
    <property type="term" value="F:ATP binding"/>
    <property type="evidence" value="ECO:0007669"/>
    <property type="project" value="InterPro"/>
</dbReference>
<dbReference type="OrthoDB" id="104167at2"/>
<dbReference type="InterPro" id="IPR014555">
    <property type="entry name" value="RecF-like"/>
</dbReference>
<dbReference type="PANTHER" id="PTHR32182">
    <property type="entry name" value="DNA REPLICATION AND REPAIR PROTEIN RECF"/>
    <property type="match status" value="1"/>
</dbReference>